<dbReference type="RefSeq" id="WP_134297185.1">
    <property type="nucleotide sequence ID" value="NZ_CP038013.1"/>
</dbReference>
<sequence>MKKLLKFLMSFALSTTVIGETTIYFIDKDKNNVSNNDQNGAPDGDNSETNGVKDLRKVIKQRVFKDLKNPTEINILTIISPYIPSLMMSDIELKDFKMNEDNNSGSFGLKAKNDSTLYYGEVKNIVFTVYKYVHEDFELEKYEISIRPKEYGEIKVKNLSSLGDYPENLPTVFTGYDEKYIDVSFDNEKKVIKIAGRGLIYKEDIKVTVQSEDKLFSKEITVKIKPFKFNFILAKEEVNMRVNDTETIAVTNWSELGDEQNQPDEVVVNEKNVVDAEIVKNGNYGANLVIRSKGVKLFDNVLELKVYSKDKDYYVKVYVNFTTTIDNTPTFGFEKANFNMLVESELKIRVQKMNTDEYKPKKVSSKSGNLKFLNYSEDETSEFGYLTFKAGNINEENIKVEVSSEKNIKPQEIYFNIKPKKMDFKLSTTTIDMKINKEATINVTNFDELLEENNYPSKFENASSENNYENYLNIKLDRSKKAIVIKAKESPKKDIQIEVRSENGFKALLNIGISVDYVPFNLERPTDMLALGEQKLKIKNFSSLKHKDNYPSIFSFNKDMKGKIDVKLDENEGCIIINSLKDEYETNLILEIKSNTGNSSKYKFNVIKPIKLEDMQNFGGHVSENSIGEILLAFKNANLGYLHIDSSEWNLLNVSDITYNSAKISTSSSNKWLVGGPIIFNFSSDYELSDVEFQTQLADEYSSHSESNTSWDNSKDILLPKKLSELKTEFEKLELEFNSYTAITNSQYNPPSNDSDFDKKQEKVKISIKLGSDLEDQIISKSESTFEIDSDLTGIVLASNTYSIKFNENSISIKLVSRAYAYRKGGNWGATKRVAAQAQVGLLSAKLTK</sequence>
<feature type="signal peptide" evidence="1">
    <location>
        <begin position="1"/>
        <end position="19"/>
    </location>
</feature>
<dbReference type="AlphaFoldDB" id="A0A4V1AQ62"/>
<reference evidence="2 3" key="1">
    <citation type="submission" date="2019-03" db="EMBL/GenBank/DDBJ databases">
        <title>Complete genome sequence of Spiroplasma gladiatoris TG-1 (DSM 22552).</title>
        <authorList>
            <person name="Lin Y.-C."/>
            <person name="Chou L."/>
            <person name="Kuo C.-H."/>
        </authorList>
    </citation>
    <scope>NUCLEOTIDE SEQUENCE [LARGE SCALE GENOMIC DNA]</scope>
    <source>
        <strain evidence="2 3">TG-1</strain>
    </source>
</reference>
<accession>A0A4V1AQ62</accession>
<dbReference type="OrthoDB" id="9820712at2"/>
<keyword evidence="3" id="KW-1185">Reference proteome</keyword>
<evidence type="ECO:0000256" key="1">
    <source>
        <dbReference type="SAM" id="SignalP"/>
    </source>
</evidence>
<protein>
    <submittedName>
        <fullName evidence="2">Uncharacterized protein</fullName>
    </submittedName>
</protein>
<dbReference type="KEGG" id="sgq:SGLAD_v1c01900"/>
<evidence type="ECO:0000313" key="2">
    <source>
        <dbReference type="EMBL" id="QBQ07389.1"/>
    </source>
</evidence>
<dbReference type="Proteomes" id="UP000294309">
    <property type="component" value="Chromosome"/>
</dbReference>
<feature type="chain" id="PRO_5020937760" evidence="1">
    <location>
        <begin position="20"/>
        <end position="849"/>
    </location>
</feature>
<dbReference type="EMBL" id="CP038013">
    <property type="protein sequence ID" value="QBQ07389.1"/>
    <property type="molecule type" value="Genomic_DNA"/>
</dbReference>
<gene>
    <name evidence="2" type="ORF">SGLAD_v1c01900</name>
</gene>
<keyword evidence="1" id="KW-0732">Signal</keyword>
<name>A0A4V1AQ62_9MOLU</name>
<evidence type="ECO:0000313" key="3">
    <source>
        <dbReference type="Proteomes" id="UP000294309"/>
    </source>
</evidence>
<organism evidence="2 3">
    <name type="scientific">Spiroplasma gladiatoris</name>
    <dbReference type="NCBI Taxonomy" id="2143"/>
    <lineage>
        <taxon>Bacteria</taxon>
        <taxon>Bacillati</taxon>
        <taxon>Mycoplasmatota</taxon>
        <taxon>Mollicutes</taxon>
        <taxon>Entomoplasmatales</taxon>
        <taxon>Spiroplasmataceae</taxon>
        <taxon>Spiroplasma</taxon>
    </lineage>
</organism>
<proteinExistence type="predicted"/>